<dbReference type="RefSeq" id="WP_413268099.1">
    <property type="nucleotide sequence ID" value="NZ_JBHFNR010000294.1"/>
</dbReference>
<sequence>MNSQINTTGLAFLLALQDLDTPLNDIEKQILKEVADQLYAQPLAWSSVTEPLLLRMIASNEPLNQLYQLYKPQLDSIEDFPNELLPTTTEIEQLSRDETVATRGLPPQSIPTGYKQQINNLVIVISRSEDPKEAIKKLSFPEKVKQFFGLETH</sequence>
<proteinExistence type="predicted"/>
<dbReference type="EMBL" id="JBHFNR010000294">
    <property type="protein sequence ID" value="MFB2898497.1"/>
    <property type="molecule type" value="Genomic_DNA"/>
</dbReference>
<evidence type="ECO:0000313" key="1">
    <source>
        <dbReference type="EMBL" id="MFB2898497.1"/>
    </source>
</evidence>
<gene>
    <name evidence="1" type="ORF">ACE1CI_36745</name>
</gene>
<evidence type="ECO:0000313" key="2">
    <source>
        <dbReference type="Proteomes" id="UP001576784"/>
    </source>
</evidence>
<comment type="caution">
    <text evidence="1">The sequence shown here is derived from an EMBL/GenBank/DDBJ whole genome shotgun (WGS) entry which is preliminary data.</text>
</comment>
<name>A0ABV4Y482_9CYAN</name>
<dbReference type="Proteomes" id="UP001576784">
    <property type="component" value="Unassembled WGS sequence"/>
</dbReference>
<reference evidence="1 2" key="1">
    <citation type="submission" date="2024-09" db="EMBL/GenBank/DDBJ databases">
        <title>Floridaenema gen nov. (Aerosakkonemataceae, Aerosakkonematales ord. nov., Cyanobacteria) from benthic tropical and subtropical fresh waters, with the description of four new species.</title>
        <authorList>
            <person name="Moretto J.A."/>
            <person name="Berthold D.E."/>
            <person name="Lefler F.W."/>
            <person name="Huang I.-S."/>
            <person name="Laughinghouse H. IV."/>
        </authorList>
    </citation>
    <scope>NUCLEOTIDE SEQUENCE [LARGE SCALE GENOMIC DNA]</scope>
    <source>
        <strain evidence="1 2">BLCC-F50</strain>
    </source>
</reference>
<accession>A0ABV4Y482</accession>
<organism evidence="1 2">
    <name type="scientific">Floridaenema flaviceps BLCC-F50</name>
    <dbReference type="NCBI Taxonomy" id="3153642"/>
    <lineage>
        <taxon>Bacteria</taxon>
        <taxon>Bacillati</taxon>
        <taxon>Cyanobacteriota</taxon>
        <taxon>Cyanophyceae</taxon>
        <taxon>Oscillatoriophycideae</taxon>
        <taxon>Aerosakkonematales</taxon>
        <taxon>Aerosakkonemataceae</taxon>
        <taxon>Floridanema</taxon>
        <taxon>Floridanema flaviceps</taxon>
    </lineage>
</organism>
<keyword evidence="2" id="KW-1185">Reference proteome</keyword>
<protein>
    <submittedName>
        <fullName evidence="1">Uncharacterized protein</fullName>
    </submittedName>
</protein>